<evidence type="ECO:0000256" key="1">
    <source>
        <dbReference type="SAM" id="Phobius"/>
    </source>
</evidence>
<feature type="transmembrane region" description="Helical" evidence="1">
    <location>
        <begin position="6"/>
        <end position="24"/>
    </location>
</feature>
<keyword evidence="1" id="KW-1133">Transmembrane helix</keyword>
<evidence type="ECO:0000313" key="2">
    <source>
        <dbReference type="EMBL" id="KAA2284131.1"/>
    </source>
</evidence>
<protein>
    <submittedName>
        <fullName evidence="2">Uncharacterized protein</fullName>
    </submittedName>
</protein>
<gene>
    <name evidence="2" type="ORF">F0415_10990</name>
</gene>
<keyword evidence="3" id="KW-1185">Reference proteome</keyword>
<feature type="transmembrane region" description="Helical" evidence="1">
    <location>
        <begin position="31"/>
        <end position="49"/>
    </location>
</feature>
<dbReference type="RefSeq" id="WP_149861272.1">
    <property type="nucleotide sequence ID" value="NZ_VUOD01000010.1"/>
</dbReference>
<feature type="transmembrane region" description="Helical" evidence="1">
    <location>
        <begin position="55"/>
        <end position="74"/>
    </location>
</feature>
<accession>A0A5B2ZAE2</accession>
<sequence length="78" mass="8018">MSAGQGSTGNVIAAICSLIIPGLGQLVQGRVLWALFWFVLAGIGYGITFLLSLGLLPFGGVLVAILSCIHAAVYSPSR</sequence>
<keyword evidence="1" id="KW-0812">Transmembrane</keyword>
<proteinExistence type="predicted"/>
<dbReference type="Proteomes" id="UP000322165">
    <property type="component" value="Unassembled WGS sequence"/>
</dbReference>
<organism evidence="2 3">
    <name type="scientific">Arenimonas fontis</name>
    <dbReference type="NCBI Taxonomy" id="2608255"/>
    <lineage>
        <taxon>Bacteria</taxon>
        <taxon>Pseudomonadati</taxon>
        <taxon>Pseudomonadota</taxon>
        <taxon>Gammaproteobacteria</taxon>
        <taxon>Lysobacterales</taxon>
        <taxon>Lysobacteraceae</taxon>
        <taxon>Arenimonas</taxon>
    </lineage>
</organism>
<name>A0A5B2ZAE2_9GAMM</name>
<comment type="caution">
    <text evidence="2">The sequence shown here is derived from an EMBL/GenBank/DDBJ whole genome shotgun (WGS) entry which is preliminary data.</text>
</comment>
<dbReference type="EMBL" id="VUOD01000010">
    <property type="protein sequence ID" value="KAA2284131.1"/>
    <property type="molecule type" value="Genomic_DNA"/>
</dbReference>
<reference evidence="2 3" key="1">
    <citation type="submission" date="2019-09" db="EMBL/GenBank/DDBJ databases">
        <title>Arenimonas chukotkensis sp. nov., a bacterium isolated from Chukotka hot spring, Arctic region, Russia.</title>
        <authorList>
            <person name="Zayulina K.S."/>
            <person name="Prokofeva M.I."/>
            <person name="Elcheninov A.G."/>
            <person name="Novikov A."/>
            <person name="Kochetkova T.V."/>
            <person name="Kublanov I.V."/>
        </authorList>
    </citation>
    <scope>NUCLEOTIDE SEQUENCE [LARGE SCALE GENOMIC DNA]</scope>
    <source>
        <strain evidence="2 3">3729k</strain>
    </source>
</reference>
<dbReference type="AlphaFoldDB" id="A0A5B2ZAE2"/>
<keyword evidence="1" id="KW-0472">Membrane</keyword>
<evidence type="ECO:0000313" key="3">
    <source>
        <dbReference type="Proteomes" id="UP000322165"/>
    </source>
</evidence>
<reference evidence="2 3" key="2">
    <citation type="submission" date="2019-09" db="EMBL/GenBank/DDBJ databases">
        <authorList>
            <person name="Mazur A."/>
        </authorList>
    </citation>
    <scope>NUCLEOTIDE SEQUENCE [LARGE SCALE GENOMIC DNA]</scope>
    <source>
        <strain evidence="2 3">3729k</strain>
    </source>
</reference>